<keyword evidence="2" id="KW-0378">Hydrolase</keyword>
<dbReference type="PANTHER" id="PTHR43309">
    <property type="entry name" value="5-OXOPROLINASE SUBUNIT C"/>
    <property type="match status" value="1"/>
</dbReference>
<evidence type="ECO:0000313" key="5">
    <source>
        <dbReference type="EMBL" id="KLV08889.1"/>
    </source>
</evidence>
<dbReference type="InterPro" id="IPR052708">
    <property type="entry name" value="PxpC"/>
</dbReference>
<dbReference type="EMBL" id="LDOT01000002">
    <property type="protein sequence ID" value="KLV08889.1"/>
    <property type="molecule type" value="Genomic_DNA"/>
</dbReference>
<gene>
    <name evidence="5" type="ORF">ABT56_01350</name>
</gene>
<evidence type="ECO:0000259" key="4">
    <source>
        <dbReference type="SMART" id="SM00797"/>
    </source>
</evidence>
<dbReference type="SMART" id="SM00797">
    <property type="entry name" value="AHS2"/>
    <property type="match status" value="1"/>
</dbReference>
<dbReference type="NCBIfam" id="TIGR00724">
    <property type="entry name" value="urea_amlyse_rel"/>
    <property type="match status" value="1"/>
</dbReference>
<dbReference type="AlphaFoldDB" id="A0A0J1HB71"/>
<organism evidence="5 6">
    <name type="scientific">Photobacterium aquae</name>
    <dbReference type="NCBI Taxonomy" id="1195763"/>
    <lineage>
        <taxon>Bacteria</taxon>
        <taxon>Pseudomonadati</taxon>
        <taxon>Pseudomonadota</taxon>
        <taxon>Gammaproteobacteria</taxon>
        <taxon>Vibrionales</taxon>
        <taxon>Vibrionaceae</taxon>
        <taxon>Photobacterium</taxon>
    </lineage>
</organism>
<name>A0A0J1HB71_9GAMM</name>
<sequence>MPALEVIRPGMLALVQDLGRFGVAQQGLSQGGVLDLHAACWANHLVGNTSSSAVIEVTIGQTQLYARSDLLVAITGADMSPQLDGDVCPLWQSFEVKKGQVLTFGYARTGIRAYIAIRGGIATPEVLGSRSTVPRNQLGGLVDGQALEAGDIIPLGEADPTQWQGFVGRMTSFRFIPDYSQPIMLRVIESYQSHLFSFDDKERFYHSVYTVRQESDRMGCRLSGSAISVEVPEMVSEGIALGAIQFPPDGQPIILLNDRQTLGGYPKIGCVAKVDLSLLAQARPGTEIRFEKGDLPLLQKEWLAFGRFFGV</sequence>
<keyword evidence="6" id="KW-1185">Reference proteome</keyword>
<evidence type="ECO:0000256" key="2">
    <source>
        <dbReference type="ARBA" id="ARBA00022801"/>
    </source>
</evidence>
<keyword evidence="1" id="KW-0547">Nucleotide-binding</keyword>
<proteinExistence type="predicted"/>
<evidence type="ECO:0000313" key="6">
    <source>
        <dbReference type="Proteomes" id="UP000036097"/>
    </source>
</evidence>
<dbReference type="STRING" id="1195763.ABT56_01350"/>
<comment type="caution">
    <text evidence="5">The sequence shown here is derived from an EMBL/GenBank/DDBJ whole genome shotgun (WGS) entry which is preliminary data.</text>
</comment>
<accession>A0A0J1HB71</accession>
<dbReference type="PANTHER" id="PTHR43309:SF4">
    <property type="entry name" value="CARBOXYLTRANSFERASE DOMAIN-CONTAINING PROTEIN"/>
    <property type="match status" value="1"/>
</dbReference>
<reference evidence="5 6" key="1">
    <citation type="submission" date="2015-05" db="EMBL/GenBank/DDBJ databases">
        <title>Photobacterium galathea sp. nov.</title>
        <authorList>
            <person name="Machado H."/>
            <person name="Gram L."/>
        </authorList>
    </citation>
    <scope>NUCLEOTIDE SEQUENCE [LARGE SCALE GENOMIC DNA]</scope>
    <source>
        <strain evidence="5 6">CGMCC 1.12159</strain>
    </source>
</reference>
<dbReference type="Gene3D" id="2.40.100.10">
    <property type="entry name" value="Cyclophilin-like"/>
    <property type="match status" value="1"/>
</dbReference>
<dbReference type="PATRIC" id="fig|1195763.3.peg.299"/>
<feature type="domain" description="Carboxyltransferase" evidence="4">
    <location>
        <begin position="25"/>
        <end position="308"/>
    </location>
</feature>
<dbReference type="InterPro" id="IPR003778">
    <property type="entry name" value="CT_A_B"/>
</dbReference>
<dbReference type="SUPFAM" id="SSF50891">
    <property type="entry name" value="Cyclophilin-like"/>
    <property type="match status" value="1"/>
</dbReference>
<keyword evidence="3" id="KW-0067">ATP-binding</keyword>
<dbReference type="OrthoDB" id="9768696at2"/>
<dbReference type="InterPro" id="IPR029000">
    <property type="entry name" value="Cyclophilin-like_dom_sf"/>
</dbReference>
<evidence type="ECO:0000256" key="1">
    <source>
        <dbReference type="ARBA" id="ARBA00022741"/>
    </source>
</evidence>
<dbReference type="GO" id="GO:0005524">
    <property type="term" value="F:ATP binding"/>
    <property type="evidence" value="ECO:0007669"/>
    <property type="project" value="UniProtKB-KW"/>
</dbReference>
<dbReference type="RefSeq" id="WP_047877050.1">
    <property type="nucleotide sequence ID" value="NZ_LDOT01000002.1"/>
</dbReference>
<dbReference type="Proteomes" id="UP000036097">
    <property type="component" value="Unassembled WGS sequence"/>
</dbReference>
<protein>
    <recommendedName>
        <fullName evidence="4">Carboxyltransferase domain-containing protein</fullName>
    </recommendedName>
</protein>
<dbReference type="GO" id="GO:0016787">
    <property type="term" value="F:hydrolase activity"/>
    <property type="evidence" value="ECO:0007669"/>
    <property type="project" value="UniProtKB-KW"/>
</dbReference>
<evidence type="ECO:0000256" key="3">
    <source>
        <dbReference type="ARBA" id="ARBA00022840"/>
    </source>
</evidence>
<dbReference type="Pfam" id="PF02626">
    <property type="entry name" value="CT_A_B"/>
    <property type="match status" value="1"/>
</dbReference>